<dbReference type="PANTHER" id="PTHR38011:SF2">
    <property type="entry name" value="BIFUNCTIONAL DEAMINASE-REDUCTASE DOMAIN PROTEIN"/>
    <property type="match status" value="1"/>
</dbReference>
<protein>
    <recommendedName>
        <fullName evidence="1">Bacterial bifunctional deaminase-reductase C-terminal domain-containing protein</fullName>
    </recommendedName>
</protein>
<dbReference type="Proteomes" id="UP000185696">
    <property type="component" value="Unassembled WGS sequence"/>
</dbReference>
<evidence type="ECO:0000313" key="3">
    <source>
        <dbReference type="Proteomes" id="UP000185696"/>
    </source>
</evidence>
<reference evidence="2 3" key="1">
    <citation type="submission" date="2016-12" db="EMBL/GenBank/DDBJ databases">
        <title>The draft genome sequence of Actinophytocola xinjiangensis.</title>
        <authorList>
            <person name="Wang W."/>
            <person name="Yuan L."/>
        </authorList>
    </citation>
    <scope>NUCLEOTIDE SEQUENCE [LARGE SCALE GENOMIC DNA]</scope>
    <source>
        <strain evidence="2 3">CGMCC 4.4663</strain>
    </source>
</reference>
<dbReference type="PANTHER" id="PTHR38011">
    <property type="entry name" value="DIHYDROFOLATE REDUCTASE FAMILY PROTEIN (AFU_ORTHOLOGUE AFUA_8G06820)"/>
    <property type="match status" value="1"/>
</dbReference>
<accession>A0A7Z0WR44</accession>
<dbReference type="OrthoDB" id="7342392at2"/>
<sequence length="206" mass="21992">MSTIVVDAFLSLDGVMQAPGDPDEDRDDGFPHGGWQAPHLDDAITGFIGEGIAATEALLLGRRTYEKFAAHWPNVPDDHPEATGARTLDAMPKYVASRTLSGLDWQNSVLLGADVPGAVAALRARPGGEIHVVGSAVLLRTLLRHDLVDRYRLMIFPVVLGSGKRLFEQGCAPGGLTLTESRVTPGGALICDYRRTGPVTYGSFEA</sequence>
<proteinExistence type="predicted"/>
<dbReference type="AlphaFoldDB" id="A0A7Z0WR44"/>
<keyword evidence="3" id="KW-1185">Reference proteome</keyword>
<gene>
    <name evidence="2" type="ORF">BLA60_05760</name>
</gene>
<dbReference type="SUPFAM" id="SSF53597">
    <property type="entry name" value="Dihydrofolate reductase-like"/>
    <property type="match status" value="1"/>
</dbReference>
<evidence type="ECO:0000259" key="1">
    <source>
        <dbReference type="Pfam" id="PF01872"/>
    </source>
</evidence>
<dbReference type="GO" id="GO:0008703">
    <property type="term" value="F:5-amino-6-(5-phosphoribosylamino)uracil reductase activity"/>
    <property type="evidence" value="ECO:0007669"/>
    <property type="project" value="InterPro"/>
</dbReference>
<name>A0A7Z0WR44_9PSEU</name>
<dbReference type="InterPro" id="IPR002734">
    <property type="entry name" value="RibDG_C"/>
</dbReference>
<dbReference type="GO" id="GO:0009231">
    <property type="term" value="P:riboflavin biosynthetic process"/>
    <property type="evidence" value="ECO:0007669"/>
    <property type="project" value="InterPro"/>
</dbReference>
<dbReference type="InterPro" id="IPR024072">
    <property type="entry name" value="DHFR-like_dom_sf"/>
</dbReference>
<dbReference type="Pfam" id="PF01872">
    <property type="entry name" value="RibD_C"/>
    <property type="match status" value="1"/>
</dbReference>
<dbReference type="Gene3D" id="3.40.430.10">
    <property type="entry name" value="Dihydrofolate Reductase, subunit A"/>
    <property type="match status" value="1"/>
</dbReference>
<dbReference type="RefSeq" id="WP_075131685.1">
    <property type="nucleotide sequence ID" value="NZ_MSIF01000002.1"/>
</dbReference>
<evidence type="ECO:0000313" key="2">
    <source>
        <dbReference type="EMBL" id="OLF12777.1"/>
    </source>
</evidence>
<dbReference type="InterPro" id="IPR050765">
    <property type="entry name" value="Riboflavin_Biosynth_HTPR"/>
</dbReference>
<dbReference type="EMBL" id="MSIF01000002">
    <property type="protein sequence ID" value="OLF12777.1"/>
    <property type="molecule type" value="Genomic_DNA"/>
</dbReference>
<comment type="caution">
    <text evidence="2">The sequence shown here is derived from an EMBL/GenBank/DDBJ whole genome shotgun (WGS) entry which is preliminary data.</text>
</comment>
<organism evidence="2 3">
    <name type="scientific">Actinophytocola xinjiangensis</name>
    <dbReference type="NCBI Taxonomy" id="485602"/>
    <lineage>
        <taxon>Bacteria</taxon>
        <taxon>Bacillati</taxon>
        <taxon>Actinomycetota</taxon>
        <taxon>Actinomycetes</taxon>
        <taxon>Pseudonocardiales</taxon>
        <taxon>Pseudonocardiaceae</taxon>
    </lineage>
</organism>
<feature type="domain" description="Bacterial bifunctional deaminase-reductase C-terminal" evidence="1">
    <location>
        <begin position="3"/>
        <end position="184"/>
    </location>
</feature>